<evidence type="ECO:0000313" key="3">
    <source>
        <dbReference type="Proteomes" id="UP000593565"/>
    </source>
</evidence>
<sequence>MLELKKGRAAATIRGEHRQGEGVSGGSRAPAVLHAECSAGSAAHRRVLQHQPIPDTKALLFRLMLPATGLISCSCVVSDFGDLCHNLQSLPNVFSV</sequence>
<dbReference type="Proteomes" id="UP000593565">
    <property type="component" value="Unassembled WGS sequence"/>
</dbReference>
<keyword evidence="3" id="KW-1185">Reference proteome</keyword>
<gene>
    <name evidence="2" type="ORF">AMELA_G00067520</name>
</gene>
<proteinExistence type="predicted"/>
<accession>A0A7J6B5A1</accession>
<evidence type="ECO:0000313" key="2">
    <source>
        <dbReference type="EMBL" id="KAF4089559.1"/>
    </source>
</evidence>
<feature type="region of interest" description="Disordered" evidence="1">
    <location>
        <begin position="1"/>
        <end position="28"/>
    </location>
</feature>
<protein>
    <submittedName>
        <fullName evidence="2">Uncharacterized protein</fullName>
    </submittedName>
</protein>
<evidence type="ECO:0000256" key="1">
    <source>
        <dbReference type="SAM" id="MobiDB-lite"/>
    </source>
</evidence>
<organism evidence="2 3">
    <name type="scientific">Ameiurus melas</name>
    <name type="common">Black bullhead</name>
    <name type="synonym">Silurus melas</name>
    <dbReference type="NCBI Taxonomy" id="219545"/>
    <lineage>
        <taxon>Eukaryota</taxon>
        <taxon>Metazoa</taxon>
        <taxon>Chordata</taxon>
        <taxon>Craniata</taxon>
        <taxon>Vertebrata</taxon>
        <taxon>Euteleostomi</taxon>
        <taxon>Actinopterygii</taxon>
        <taxon>Neopterygii</taxon>
        <taxon>Teleostei</taxon>
        <taxon>Ostariophysi</taxon>
        <taxon>Siluriformes</taxon>
        <taxon>Ictaluridae</taxon>
        <taxon>Ameiurus</taxon>
    </lineage>
</organism>
<dbReference type="EMBL" id="JAAGNN010000005">
    <property type="protein sequence ID" value="KAF4089559.1"/>
    <property type="molecule type" value="Genomic_DNA"/>
</dbReference>
<dbReference type="AlphaFoldDB" id="A0A7J6B5A1"/>
<comment type="caution">
    <text evidence="2">The sequence shown here is derived from an EMBL/GenBank/DDBJ whole genome shotgun (WGS) entry which is preliminary data.</text>
</comment>
<reference evidence="2 3" key="1">
    <citation type="submission" date="2020-02" db="EMBL/GenBank/DDBJ databases">
        <title>A chromosome-scale genome assembly of the black bullhead catfish (Ameiurus melas).</title>
        <authorList>
            <person name="Wen M."/>
            <person name="Zham M."/>
            <person name="Cabau C."/>
            <person name="Klopp C."/>
            <person name="Donnadieu C."/>
            <person name="Roques C."/>
            <person name="Bouchez O."/>
            <person name="Lampietro C."/>
            <person name="Jouanno E."/>
            <person name="Herpin A."/>
            <person name="Louis A."/>
            <person name="Berthelot C."/>
            <person name="Parey E."/>
            <person name="Roest-Crollius H."/>
            <person name="Braasch I."/>
            <person name="Postlethwait J."/>
            <person name="Robinson-Rechavi M."/>
            <person name="Echchiki A."/>
            <person name="Begum T."/>
            <person name="Montfort J."/>
            <person name="Schartl M."/>
            <person name="Bobe J."/>
            <person name="Guiguen Y."/>
        </authorList>
    </citation>
    <scope>NUCLEOTIDE SEQUENCE [LARGE SCALE GENOMIC DNA]</scope>
    <source>
        <strain evidence="2">M_S1</strain>
        <tissue evidence="2">Blood</tissue>
    </source>
</reference>
<name>A0A7J6B5A1_AMEME</name>